<reference evidence="4" key="1">
    <citation type="submission" date="2020-10" db="EMBL/GenBank/DDBJ databases">
        <authorList>
            <person name="Kikuchi T."/>
        </authorList>
    </citation>
    <scope>NUCLEOTIDE SEQUENCE</scope>
    <source>
        <strain evidence="4">NKZ352</strain>
    </source>
</reference>
<dbReference type="InterPro" id="IPR017441">
    <property type="entry name" value="Protein_kinase_ATP_BS"/>
</dbReference>
<dbReference type="InterPro" id="IPR000719">
    <property type="entry name" value="Prot_kinase_dom"/>
</dbReference>
<evidence type="ECO:0000256" key="2">
    <source>
        <dbReference type="SAM" id="MobiDB-lite"/>
    </source>
</evidence>
<feature type="compositionally biased region" description="Basic and acidic residues" evidence="2">
    <location>
        <begin position="338"/>
        <end position="357"/>
    </location>
</feature>
<dbReference type="Proteomes" id="UP000835052">
    <property type="component" value="Unassembled WGS sequence"/>
</dbReference>
<dbReference type="PANTHER" id="PTHR11909">
    <property type="entry name" value="CASEIN KINASE-RELATED"/>
    <property type="match status" value="1"/>
</dbReference>
<keyword evidence="1" id="KW-0547">Nucleotide-binding</keyword>
<keyword evidence="1" id="KW-0067">ATP-binding</keyword>
<evidence type="ECO:0000259" key="3">
    <source>
        <dbReference type="PROSITE" id="PS50011"/>
    </source>
</evidence>
<accession>A0A8S1HA62</accession>
<dbReference type="OrthoDB" id="5979581at2759"/>
<feature type="region of interest" description="Disordered" evidence="2">
    <location>
        <begin position="309"/>
        <end position="384"/>
    </location>
</feature>
<dbReference type="GO" id="GO:0005524">
    <property type="term" value="F:ATP binding"/>
    <property type="evidence" value="ECO:0007669"/>
    <property type="project" value="UniProtKB-UniRule"/>
</dbReference>
<dbReference type="GO" id="GO:0004672">
    <property type="term" value="F:protein kinase activity"/>
    <property type="evidence" value="ECO:0007669"/>
    <property type="project" value="InterPro"/>
</dbReference>
<evidence type="ECO:0000256" key="1">
    <source>
        <dbReference type="PROSITE-ProRule" id="PRU10141"/>
    </source>
</evidence>
<evidence type="ECO:0000313" key="4">
    <source>
        <dbReference type="EMBL" id="CAD6192294.1"/>
    </source>
</evidence>
<dbReference type="Pfam" id="PF00069">
    <property type="entry name" value="Pkinase"/>
    <property type="match status" value="1"/>
</dbReference>
<gene>
    <name evidence="4" type="ORF">CAUJ_LOCUS8213</name>
</gene>
<dbReference type="AlphaFoldDB" id="A0A8S1HA62"/>
<feature type="binding site" evidence="1">
    <location>
        <position position="46"/>
    </location>
    <ligand>
        <name>ATP</name>
        <dbReference type="ChEBI" id="CHEBI:30616"/>
    </ligand>
</feature>
<sequence>MGTPTIVQYEIGATIDRYTVFKKLGEGAFGAVYGVRDQSGKEYAMKAESCSEKVPLLKFELYVMNRLMARQAKHVPSLIDKGRFEQCNYVVMKFLGKSMQDAKKTGPDNHLSPGCAIGASIQCLEALEEMHWCGFLHRDVKPGNFAIGRKDFGEERKIYVLDFGLCRRYVDDRNVMVQPRKKAPYRGTPRYAPIASHEYKEHGRRDDVESWFYMLVDFTNAALPWKVVTEIKDVGEMKKTSRSQPLLSQFFTGCPFSEYKTILDHIDSLTYFSEPNYKLIYSTLQNAMKKLKVTEFPFEIWLGDKEKEAEERNMKKKRRTASDDRVIRRSQAAGSDSPPEKQKKTEFPERVPPKEIPEQAEQVLSAENPVTEEAEDNGEPEREEIKDGIDIDFFSSIGLMPKIYWVDHLCEVKRQNKKNMESARPGDFDFLSPPVVQYIFTICIRLRLPHDVRYTAALLYSKFMRVHMLSLHHFICQQNMSEAKKNEHWEVVETNSTRQIPLRVLTAIQISSKYHSYHDSLSSRQVSNCLRTLGFPYTVGAVLSSELRFTRAIKYQVPVTPLAHCEMLMKNDSLVFLIEKDELNIDFALSAVNSMMKRDWLNSEADMNIIWQYILVILDFAILQNEKLYENFLKVSKTSLRKYATKEEAMAHERADFLLLSGAVICVAIRCVLSNEKTTDTVLAILTRVLDATQNDLKGLSVALWDTIAQMSSQQ</sequence>
<evidence type="ECO:0000313" key="5">
    <source>
        <dbReference type="Proteomes" id="UP000835052"/>
    </source>
</evidence>
<protein>
    <recommendedName>
        <fullName evidence="3">Protein kinase domain-containing protein</fullName>
    </recommendedName>
</protein>
<dbReference type="EMBL" id="CAJGYM010000026">
    <property type="protein sequence ID" value="CAD6192294.1"/>
    <property type="molecule type" value="Genomic_DNA"/>
</dbReference>
<name>A0A8S1HA62_9PELO</name>
<dbReference type="PROSITE" id="PS50011">
    <property type="entry name" value="PROTEIN_KINASE_DOM"/>
    <property type="match status" value="1"/>
</dbReference>
<dbReference type="FunFam" id="1.10.510.10:FF:000854">
    <property type="entry name" value="Protein CBG12201"/>
    <property type="match status" value="1"/>
</dbReference>
<dbReference type="InterPro" id="IPR011009">
    <property type="entry name" value="Kinase-like_dom_sf"/>
</dbReference>
<dbReference type="InterPro" id="IPR050235">
    <property type="entry name" value="CK1_Ser-Thr_kinase"/>
</dbReference>
<dbReference type="SUPFAM" id="SSF56112">
    <property type="entry name" value="Protein kinase-like (PK-like)"/>
    <property type="match status" value="1"/>
</dbReference>
<feature type="domain" description="Protein kinase" evidence="3">
    <location>
        <begin position="18"/>
        <end position="302"/>
    </location>
</feature>
<dbReference type="PROSITE" id="PS00107">
    <property type="entry name" value="PROTEIN_KINASE_ATP"/>
    <property type="match status" value="1"/>
</dbReference>
<proteinExistence type="predicted"/>
<dbReference type="SMART" id="SM00220">
    <property type="entry name" value="S_TKc"/>
    <property type="match status" value="1"/>
</dbReference>
<keyword evidence="5" id="KW-1185">Reference proteome</keyword>
<dbReference type="Gene3D" id="1.10.510.10">
    <property type="entry name" value="Transferase(Phosphotransferase) domain 1"/>
    <property type="match status" value="1"/>
</dbReference>
<organism evidence="4 5">
    <name type="scientific">Caenorhabditis auriculariae</name>
    <dbReference type="NCBI Taxonomy" id="2777116"/>
    <lineage>
        <taxon>Eukaryota</taxon>
        <taxon>Metazoa</taxon>
        <taxon>Ecdysozoa</taxon>
        <taxon>Nematoda</taxon>
        <taxon>Chromadorea</taxon>
        <taxon>Rhabditida</taxon>
        <taxon>Rhabditina</taxon>
        <taxon>Rhabditomorpha</taxon>
        <taxon>Rhabditoidea</taxon>
        <taxon>Rhabditidae</taxon>
        <taxon>Peloderinae</taxon>
        <taxon>Caenorhabditis</taxon>
    </lineage>
</organism>
<comment type="caution">
    <text evidence="4">The sequence shown here is derived from an EMBL/GenBank/DDBJ whole genome shotgun (WGS) entry which is preliminary data.</text>
</comment>